<dbReference type="STRING" id="5722.A2DX91"/>
<proteinExistence type="predicted"/>
<gene>
    <name evidence="1" type="ORF">TVAG_397030</name>
</gene>
<dbReference type="InterPro" id="IPR053139">
    <property type="entry name" value="Surface_bspA-like"/>
</dbReference>
<evidence type="ECO:0000313" key="1">
    <source>
        <dbReference type="EMBL" id="EAY14973.1"/>
    </source>
</evidence>
<protein>
    <submittedName>
        <fullName evidence="1">Leucine Rich Repeat family protein</fullName>
    </submittedName>
</protein>
<accession>A2DX91</accession>
<keyword evidence="2" id="KW-1185">Reference proteome</keyword>
<reference evidence="1" key="1">
    <citation type="submission" date="2006-10" db="EMBL/GenBank/DDBJ databases">
        <authorList>
            <person name="Amadeo P."/>
            <person name="Zhao Q."/>
            <person name="Wortman J."/>
            <person name="Fraser-Liggett C."/>
            <person name="Carlton J."/>
        </authorList>
    </citation>
    <scope>NUCLEOTIDE SEQUENCE</scope>
    <source>
        <strain evidence="1">G3</strain>
    </source>
</reference>
<dbReference type="PANTHER" id="PTHR45661:SF3">
    <property type="entry name" value="IG-LIKE DOMAIN-CONTAINING PROTEIN"/>
    <property type="match status" value="1"/>
</dbReference>
<dbReference type="Pfam" id="PF13306">
    <property type="entry name" value="LRR_5"/>
    <property type="match status" value="5"/>
</dbReference>
<dbReference type="SMR" id="A2DX91"/>
<dbReference type="InParanoid" id="A2DX91"/>
<dbReference type="Gene3D" id="3.80.10.10">
    <property type="entry name" value="Ribonuclease Inhibitor"/>
    <property type="match status" value="4"/>
</dbReference>
<dbReference type="InterPro" id="IPR032675">
    <property type="entry name" value="LRR_dom_sf"/>
</dbReference>
<dbReference type="EMBL" id="DS113262">
    <property type="protein sequence ID" value="EAY14973.1"/>
    <property type="molecule type" value="Genomic_DNA"/>
</dbReference>
<dbReference type="SUPFAM" id="SSF52058">
    <property type="entry name" value="L domain-like"/>
    <property type="match status" value="2"/>
</dbReference>
<dbReference type="VEuPathDB" id="TrichDB:TVAGG3_0673280"/>
<dbReference type="InterPro" id="IPR026906">
    <property type="entry name" value="LRR_5"/>
</dbReference>
<organism evidence="1 2">
    <name type="scientific">Trichomonas vaginalis (strain ATCC PRA-98 / G3)</name>
    <dbReference type="NCBI Taxonomy" id="412133"/>
    <lineage>
        <taxon>Eukaryota</taxon>
        <taxon>Metamonada</taxon>
        <taxon>Parabasalia</taxon>
        <taxon>Trichomonadida</taxon>
        <taxon>Trichomonadidae</taxon>
        <taxon>Trichomonas</taxon>
    </lineage>
</organism>
<dbReference type="KEGG" id="tva:4772972"/>
<dbReference type="RefSeq" id="XP_001327196.1">
    <property type="nucleotide sequence ID" value="XM_001327161.1"/>
</dbReference>
<dbReference type="PANTHER" id="PTHR45661">
    <property type="entry name" value="SURFACE ANTIGEN"/>
    <property type="match status" value="1"/>
</dbReference>
<name>A2DX91_TRIV3</name>
<reference evidence="1" key="2">
    <citation type="journal article" date="2007" name="Science">
        <title>Draft genome sequence of the sexually transmitted pathogen Trichomonas vaginalis.</title>
        <authorList>
            <person name="Carlton J.M."/>
            <person name="Hirt R.P."/>
            <person name="Silva J.C."/>
            <person name="Delcher A.L."/>
            <person name="Schatz M."/>
            <person name="Zhao Q."/>
            <person name="Wortman J.R."/>
            <person name="Bidwell S.L."/>
            <person name="Alsmark U.C.M."/>
            <person name="Besteiro S."/>
            <person name="Sicheritz-Ponten T."/>
            <person name="Noel C.J."/>
            <person name="Dacks J.B."/>
            <person name="Foster P.G."/>
            <person name="Simillion C."/>
            <person name="Van de Peer Y."/>
            <person name="Miranda-Saavedra D."/>
            <person name="Barton G.J."/>
            <person name="Westrop G.D."/>
            <person name="Mueller S."/>
            <person name="Dessi D."/>
            <person name="Fiori P.L."/>
            <person name="Ren Q."/>
            <person name="Paulsen I."/>
            <person name="Zhang H."/>
            <person name="Bastida-Corcuera F.D."/>
            <person name="Simoes-Barbosa A."/>
            <person name="Brown M.T."/>
            <person name="Hayes R.D."/>
            <person name="Mukherjee M."/>
            <person name="Okumura C.Y."/>
            <person name="Schneider R."/>
            <person name="Smith A.J."/>
            <person name="Vanacova S."/>
            <person name="Villalvazo M."/>
            <person name="Haas B.J."/>
            <person name="Pertea M."/>
            <person name="Feldblyum T.V."/>
            <person name="Utterback T.R."/>
            <person name="Shu C.L."/>
            <person name="Osoegawa K."/>
            <person name="de Jong P.J."/>
            <person name="Hrdy I."/>
            <person name="Horvathova L."/>
            <person name="Zubacova Z."/>
            <person name="Dolezal P."/>
            <person name="Malik S.B."/>
            <person name="Logsdon J.M. Jr."/>
            <person name="Henze K."/>
            <person name="Gupta A."/>
            <person name="Wang C.C."/>
            <person name="Dunne R.L."/>
            <person name="Upcroft J.A."/>
            <person name="Upcroft P."/>
            <person name="White O."/>
            <person name="Salzberg S.L."/>
            <person name="Tang P."/>
            <person name="Chiu C.-H."/>
            <person name="Lee Y.-S."/>
            <person name="Embley T.M."/>
            <person name="Coombs G.H."/>
            <person name="Mottram J.C."/>
            <person name="Tachezy J."/>
            <person name="Fraser-Liggett C.M."/>
            <person name="Johnson P.J."/>
        </authorList>
    </citation>
    <scope>NUCLEOTIDE SEQUENCE [LARGE SCALE GENOMIC DNA]</scope>
    <source>
        <strain evidence="1">G3</strain>
    </source>
</reference>
<dbReference type="AlphaFoldDB" id="A2DX91"/>
<evidence type="ECO:0000313" key="2">
    <source>
        <dbReference type="Proteomes" id="UP000001542"/>
    </source>
</evidence>
<sequence>MNILLSLLYKDIDESCYSKDGKTLIKVNNTSPHLRISAKCEIIQLLCFYKLNSLISFSFEENPNLTTIGKESFSNCKNLTCINLSSCNKLKIISMYAFYSCEKVSEIFLPKGLLEIQFRAFYSNKLVKNLIIPASVEKIDEAICEHCENLENIIFEEGSNLTHLVNSLFYGTKITSFQIPESVSKIDGVALPDKLTNLTIHPKNKHLIIENNAIFSSDKKILFYFNNKSFKTYEIPDSITTLGDYSFYMSRIESIALPDSVTSIGYKCFESSNVMKITLSQSLISIGEYCFHYSKLISITIPKSVKNIENFAFIRCYDLINVTFLGTFDYAGNQILDYCENLELIIFPNSSMSVDFSMFIYGETPKLRMIFTYKTMFFYNRINRNVNVSISYMNISNLIITPGSLIMDSSQTVIYECWVFSEYFSETVLIPKTVTTIKERAFENTNVPHIDFEEDSQLFSIENYAFRNCSMLLSFNFSSTSLRYIGIESFKDCVNLSSLSFVSNNLFVKNNAFENCIKLVNVSNILNVPDNCFSGCINLSYVFIGESSTLIGIKSFENCFNLESISTPSSVEKVSEYSFMNCIKLKSIIFIETNSLIEISNNSFAGCNSLQNISNFGSDKYKCIDNTIYYKNETGEYLIFHLNHSLDKTLIINCSVICSYSINECNNIYNITILPKSVSLIEKYSFNNCLNLQHINFPLSVETVDCKSFVECHSIRCPLIIENTKLDYIRMIVYSGIPRKLILSCEVIYDTRNFETQYNFDIGSITFLLAPYF</sequence>
<dbReference type="VEuPathDB" id="TrichDB:TVAG_397030"/>
<dbReference type="Proteomes" id="UP000001542">
    <property type="component" value="Unassembled WGS sequence"/>
</dbReference>